<evidence type="ECO:0000256" key="2">
    <source>
        <dbReference type="SAM" id="Phobius"/>
    </source>
</evidence>
<dbReference type="OrthoDB" id="5090068at2759"/>
<feature type="compositionally biased region" description="Basic and acidic residues" evidence="1">
    <location>
        <begin position="168"/>
        <end position="184"/>
    </location>
</feature>
<feature type="transmembrane region" description="Helical" evidence="2">
    <location>
        <begin position="270"/>
        <end position="288"/>
    </location>
</feature>
<feature type="transmembrane region" description="Helical" evidence="2">
    <location>
        <begin position="295"/>
        <end position="315"/>
    </location>
</feature>
<dbReference type="Proteomes" id="UP000005206">
    <property type="component" value="Chromosome 10"/>
</dbReference>
<evidence type="ECO:0000313" key="3">
    <source>
        <dbReference type="EMBL" id="EEU41954.1"/>
    </source>
</evidence>
<organism evidence="3 4">
    <name type="scientific">Fusarium vanettenii (strain ATCC MYA-4622 / CBS 123669 / FGSC 9596 / NRRL 45880 / 77-13-4)</name>
    <name type="common">Fusarium solani subsp. pisi</name>
    <dbReference type="NCBI Taxonomy" id="660122"/>
    <lineage>
        <taxon>Eukaryota</taxon>
        <taxon>Fungi</taxon>
        <taxon>Dikarya</taxon>
        <taxon>Ascomycota</taxon>
        <taxon>Pezizomycotina</taxon>
        <taxon>Sordariomycetes</taxon>
        <taxon>Hypocreomycetidae</taxon>
        <taxon>Hypocreales</taxon>
        <taxon>Nectriaceae</taxon>
        <taxon>Fusarium</taxon>
        <taxon>Fusarium solani species complex</taxon>
        <taxon>Fusarium vanettenii</taxon>
    </lineage>
</organism>
<name>C7Z277_FUSV7</name>
<keyword evidence="2" id="KW-1133">Transmembrane helix</keyword>
<dbReference type="GeneID" id="9671623"/>
<evidence type="ECO:0000256" key="1">
    <source>
        <dbReference type="SAM" id="MobiDB-lite"/>
    </source>
</evidence>
<dbReference type="InParanoid" id="C7Z277"/>
<keyword evidence="2" id="KW-0472">Membrane</keyword>
<dbReference type="AlphaFoldDB" id="C7Z277"/>
<keyword evidence="4" id="KW-1185">Reference proteome</keyword>
<feature type="region of interest" description="Disordered" evidence="1">
    <location>
        <begin position="167"/>
        <end position="192"/>
    </location>
</feature>
<dbReference type="EMBL" id="GG698906">
    <property type="protein sequence ID" value="EEU41954.1"/>
    <property type="molecule type" value="Genomic_DNA"/>
</dbReference>
<accession>C7Z277</accession>
<proteinExistence type="predicted"/>
<dbReference type="HOGENOM" id="CLU_852821_0_0_1"/>
<reference evidence="3 4" key="1">
    <citation type="journal article" date="2009" name="PLoS Genet.">
        <title>The genome of Nectria haematococca: contribution of supernumerary chromosomes to gene expansion.</title>
        <authorList>
            <person name="Coleman J.J."/>
            <person name="Rounsley S.D."/>
            <person name="Rodriguez-Carres M."/>
            <person name="Kuo A."/>
            <person name="Wasmann C.C."/>
            <person name="Grimwood J."/>
            <person name="Schmutz J."/>
            <person name="Taga M."/>
            <person name="White G.J."/>
            <person name="Zhou S."/>
            <person name="Schwartz D.C."/>
            <person name="Freitag M."/>
            <person name="Ma L.J."/>
            <person name="Danchin E.G."/>
            <person name="Henrissat B."/>
            <person name="Coutinho P.M."/>
            <person name="Nelson D.R."/>
            <person name="Straney D."/>
            <person name="Napoli C.A."/>
            <person name="Barker B.M."/>
            <person name="Gribskov M."/>
            <person name="Rep M."/>
            <person name="Kroken S."/>
            <person name="Molnar I."/>
            <person name="Rensing C."/>
            <person name="Kennell J.C."/>
            <person name="Zamora J."/>
            <person name="Farman M.L."/>
            <person name="Selker E.U."/>
            <person name="Salamov A."/>
            <person name="Shapiro H."/>
            <person name="Pangilinan J."/>
            <person name="Lindquist E."/>
            <person name="Lamers C."/>
            <person name="Grigoriev I.V."/>
            <person name="Geiser D.M."/>
            <person name="Covert S.F."/>
            <person name="Temporini E."/>
            <person name="Vanetten H.D."/>
        </authorList>
    </citation>
    <scope>NUCLEOTIDE SEQUENCE [LARGE SCALE GENOMIC DNA]</scope>
    <source>
        <strain evidence="4">ATCC MYA-4622 / CBS 123669 / FGSC 9596 / NRRL 45880 / 77-13-4</strain>
    </source>
</reference>
<keyword evidence="2" id="KW-0812">Transmembrane</keyword>
<feature type="transmembrane region" description="Helical" evidence="2">
    <location>
        <begin position="243"/>
        <end position="264"/>
    </location>
</feature>
<dbReference type="RefSeq" id="XP_003047667.1">
    <property type="nucleotide sequence ID" value="XM_003047621.1"/>
</dbReference>
<protein>
    <submittedName>
        <fullName evidence="3">Uncharacterized protein</fullName>
    </submittedName>
</protein>
<feature type="region of interest" description="Disordered" evidence="1">
    <location>
        <begin position="98"/>
        <end position="119"/>
    </location>
</feature>
<gene>
    <name evidence="3" type="ORF">NECHADRAFT_86054</name>
</gene>
<evidence type="ECO:0000313" key="4">
    <source>
        <dbReference type="Proteomes" id="UP000005206"/>
    </source>
</evidence>
<dbReference type="VEuPathDB" id="FungiDB:NECHADRAFT_86054"/>
<sequence length="326" mass="37147">MDPVDFLGISAKDIEPLPHLPRLFQATERDLRQPTEALQQTRKAELESLSNTLDFTWTVPDCRPNTLETRDCMRREVERFKEYFARLYRNQSILPKERRGESDVRHATRPMSLPSGKFSQEMHSSLGKEISQILMASCQEHDRHNMGHGGYMAAFSRGRIKPTLFQGARREPSPTKCLDPEKGIRQHGLYPNRHEDANPFEENNQRISKGGPQTLFELTLWSSSSASCWMMERLARPDANPSAAVFVAVIWTYTASIGTSYFIHSGSRGVDLWILCGGLCGLVCGWMMDWTLVEIIFRLLPGAILFAFWLGVHWAPERQLSGHPVE</sequence>
<dbReference type="KEGG" id="nhe:NECHADRAFT_86054"/>